<name>A0A7C9AWV8_OPUST</name>
<sequence>MGAFLVHLFFKKKYLLDFSFNGKFDAFGKLINPSNRLFEWGRALEKHLDRSVVFNTRVDVVKTFLYIYNVRFKSPPPPKERHSNRRNVRFKWCVGGGDWKRWIL</sequence>
<evidence type="ECO:0000313" key="1">
    <source>
        <dbReference type="EMBL" id="MBA4677117.1"/>
    </source>
</evidence>
<organism evidence="1">
    <name type="scientific">Opuntia streptacantha</name>
    <name type="common">Prickly pear cactus</name>
    <name type="synonym">Opuntia cardona</name>
    <dbReference type="NCBI Taxonomy" id="393608"/>
    <lineage>
        <taxon>Eukaryota</taxon>
        <taxon>Viridiplantae</taxon>
        <taxon>Streptophyta</taxon>
        <taxon>Embryophyta</taxon>
        <taxon>Tracheophyta</taxon>
        <taxon>Spermatophyta</taxon>
        <taxon>Magnoliopsida</taxon>
        <taxon>eudicotyledons</taxon>
        <taxon>Gunneridae</taxon>
        <taxon>Pentapetalae</taxon>
        <taxon>Caryophyllales</taxon>
        <taxon>Cactineae</taxon>
        <taxon>Cactaceae</taxon>
        <taxon>Opuntioideae</taxon>
        <taxon>Opuntia</taxon>
    </lineage>
</organism>
<proteinExistence type="predicted"/>
<accession>A0A7C9AWV8</accession>
<reference evidence="1" key="2">
    <citation type="submission" date="2020-07" db="EMBL/GenBank/DDBJ databases">
        <authorList>
            <person name="Vera ALvarez R."/>
            <person name="Arias-Moreno D.M."/>
            <person name="Jimenez-Jacinto V."/>
            <person name="Jimenez-Bremont J.F."/>
            <person name="Swaminathan K."/>
            <person name="Moose S.P."/>
            <person name="Guerrero-Gonzalez M.L."/>
            <person name="Marino-Ramirez L."/>
            <person name="Landsman D."/>
            <person name="Rodriguez-Kessler M."/>
            <person name="Delgado-Sanchez P."/>
        </authorList>
    </citation>
    <scope>NUCLEOTIDE SEQUENCE</scope>
    <source>
        <tissue evidence="1">Cladode</tissue>
    </source>
</reference>
<reference evidence="1" key="1">
    <citation type="journal article" date="2013" name="J. Plant Res.">
        <title>Effect of fungi and light on seed germination of three Opuntia species from semiarid lands of central Mexico.</title>
        <authorList>
            <person name="Delgado-Sanchez P."/>
            <person name="Jimenez-Bremont J.F."/>
            <person name="Guerrero-Gonzalez Mde L."/>
            <person name="Flores J."/>
        </authorList>
    </citation>
    <scope>NUCLEOTIDE SEQUENCE</scope>
    <source>
        <tissue evidence="1">Cladode</tissue>
    </source>
</reference>
<dbReference type="AlphaFoldDB" id="A0A7C9AWV8"/>
<dbReference type="EMBL" id="GISG01273856">
    <property type="protein sequence ID" value="MBA4677117.1"/>
    <property type="molecule type" value="Transcribed_RNA"/>
</dbReference>
<protein>
    <submittedName>
        <fullName evidence="1">Uncharacterized protein</fullName>
    </submittedName>
</protein>
<dbReference type="EMBL" id="GISG01273854">
    <property type="protein sequence ID" value="MBA4677115.1"/>
    <property type="molecule type" value="Transcribed_RNA"/>
</dbReference>